<dbReference type="EnsemblPlants" id="OGLUM04G13440.1">
    <property type="protein sequence ID" value="OGLUM04G13440.1"/>
    <property type="gene ID" value="OGLUM04G13440"/>
</dbReference>
<keyword evidence="3" id="KW-0067">ATP-binding</keyword>
<accession>A0A0D9ZL70</accession>
<name>A0A0D9ZL70_9ORYZ</name>
<dbReference type="InterPro" id="IPR044986">
    <property type="entry name" value="KIF15/KIN-12"/>
</dbReference>
<dbReference type="InterPro" id="IPR036961">
    <property type="entry name" value="Kinesin_motor_dom_sf"/>
</dbReference>
<protein>
    <recommendedName>
        <fullName evidence="9">Kinesin motor domain-containing protein</fullName>
    </recommendedName>
</protein>
<sequence length="301" mass="32060">MPSPQRSSSRVKMWVLEDAAAVLRGEQLEAEGVVEDGEAKRVMDGSPRSSGISGGGGGGRGWIGDGGSGGSFRPLSPPSRCRSNGGGGDRVWIRRRWQWPRVDPAVVAPPAADPAAAAPPWHGGRRMLPSPVCWQHLPDPAISFPLARIPWFFHSLLRGSAVGCDGMDGFGDLLLSRSDPVVSLRPAHADPPPAMMGVSRSGGVDRGRGLPAAAVSARAARTPHPVVSFFSRTACVYVESLTKELVFTTKDVTQLLVKGLSNRRTGATSTNADSSRSHCVFTCVSKSESKIEKMFVFYLDM</sequence>
<feature type="compositionally biased region" description="Gly residues" evidence="8">
    <location>
        <begin position="52"/>
        <end position="70"/>
    </location>
</feature>
<comment type="similarity">
    <text evidence="6">Belongs to the TRAFAC class myosin-kinesin ATPase superfamily. Kinesin family. KIN-12 subfamily.</text>
</comment>
<dbReference type="GO" id="GO:0003777">
    <property type="term" value="F:microtubule motor activity"/>
    <property type="evidence" value="ECO:0007669"/>
    <property type="project" value="InterPro"/>
</dbReference>
<dbReference type="InterPro" id="IPR001752">
    <property type="entry name" value="Kinesin_motor_dom"/>
</dbReference>
<dbReference type="PROSITE" id="PS50067">
    <property type="entry name" value="KINESIN_MOTOR_2"/>
    <property type="match status" value="1"/>
</dbReference>
<dbReference type="Gene3D" id="3.40.850.10">
    <property type="entry name" value="Kinesin motor domain"/>
    <property type="match status" value="1"/>
</dbReference>
<evidence type="ECO:0000256" key="5">
    <source>
        <dbReference type="ARBA" id="ARBA00023175"/>
    </source>
</evidence>
<dbReference type="InterPro" id="IPR027417">
    <property type="entry name" value="P-loop_NTPase"/>
</dbReference>
<dbReference type="PANTHER" id="PTHR37739">
    <property type="entry name" value="KINESIN-LIKE PROTEIN KIN-12D"/>
    <property type="match status" value="1"/>
</dbReference>
<dbReference type="HOGENOM" id="CLU_1043463_0_0_1"/>
<dbReference type="AlphaFoldDB" id="A0A0D9ZL70"/>
<keyword evidence="4" id="KW-0175">Coiled coil</keyword>
<evidence type="ECO:0000256" key="3">
    <source>
        <dbReference type="ARBA" id="ARBA00022840"/>
    </source>
</evidence>
<reference evidence="10" key="1">
    <citation type="submission" date="2015-04" db="UniProtKB">
        <authorList>
            <consortium name="EnsemblPlants"/>
        </authorList>
    </citation>
    <scope>IDENTIFICATION</scope>
</reference>
<evidence type="ECO:0000256" key="1">
    <source>
        <dbReference type="ARBA" id="ARBA00022701"/>
    </source>
</evidence>
<dbReference type="PANTHER" id="PTHR37739:SF16">
    <property type="entry name" value="KINESIN-LIKE PROTEIN"/>
    <property type="match status" value="1"/>
</dbReference>
<evidence type="ECO:0000256" key="7">
    <source>
        <dbReference type="PROSITE-ProRule" id="PRU00283"/>
    </source>
</evidence>
<dbReference type="SUPFAM" id="SSF52540">
    <property type="entry name" value="P-loop containing nucleoside triphosphate hydrolases"/>
    <property type="match status" value="1"/>
</dbReference>
<comment type="caution">
    <text evidence="7">Lacks conserved residue(s) required for the propagation of feature annotation.</text>
</comment>
<dbReference type="GO" id="GO:0005874">
    <property type="term" value="C:microtubule"/>
    <property type="evidence" value="ECO:0007669"/>
    <property type="project" value="UniProtKB-KW"/>
</dbReference>
<proteinExistence type="inferred from homology"/>
<evidence type="ECO:0000256" key="8">
    <source>
        <dbReference type="SAM" id="MobiDB-lite"/>
    </source>
</evidence>
<evidence type="ECO:0000313" key="11">
    <source>
        <dbReference type="Proteomes" id="UP000026961"/>
    </source>
</evidence>
<keyword evidence="5" id="KW-0505">Motor protein</keyword>
<dbReference type="GO" id="GO:0005524">
    <property type="term" value="F:ATP binding"/>
    <property type="evidence" value="ECO:0007669"/>
    <property type="project" value="UniProtKB-KW"/>
</dbReference>
<dbReference type="eggNOG" id="KOG4280">
    <property type="taxonomic scope" value="Eukaryota"/>
</dbReference>
<dbReference type="Gramene" id="OGLUM04G13440.1">
    <property type="protein sequence ID" value="OGLUM04G13440.1"/>
    <property type="gene ID" value="OGLUM04G13440"/>
</dbReference>
<keyword evidence="11" id="KW-1185">Reference proteome</keyword>
<evidence type="ECO:0000256" key="2">
    <source>
        <dbReference type="ARBA" id="ARBA00022741"/>
    </source>
</evidence>
<feature type="domain" description="Kinesin motor" evidence="9">
    <location>
        <begin position="236"/>
        <end position="301"/>
    </location>
</feature>
<dbReference type="Proteomes" id="UP000026961">
    <property type="component" value="Chromosome 4"/>
</dbReference>
<dbReference type="STRING" id="40148.A0A0D9ZL70"/>
<dbReference type="Pfam" id="PF00225">
    <property type="entry name" value="Kinesin"/>
    <property type="match status" value="1"/>
</dbReference>
<evidence type="ECO:0000256" key="4">
    <source>
        <dbReference type="ARBA" id="ARBA00023054"/>
    </source>
</evidence>
<evidence type="ECO:0000256" key="6">
    <source>
        <dbReference type="ARBA" id="ARBA00034488"/>
    </source>
</evidence>
<feature type="region of interest" description="Disordered" evidence="8">
    <location>
        <begin position="35"/>
        <end position="87"/>
    </location>
</feature>
<dbReference type="GO" id="GO:0008017">
    <property type="term" value="F:microtubule binding"/>
    <property type="evidence" value="ECO:0007669"/>
    <property type="project" value="InterPro"/>
</dbReference>
<reference evidence="10" key="2">
    <citation type="submission" date="2018-05" db="EMBL/GenBank/DDBJ databases">
        <title>OgluRS3 (Oryza glumaepatula Reference Sequence Version 3).</title>
        <authorList>
            <person name="Zhang J."/>
            <person name="Kudrna D."/>
            <person name="Lee S."/>
            <person name="Talag J."/>
            <person name="Welchert J."/>
            <person name="Wing R.A."/>
        </authorList>
    </citation>
    <scope>NUCLEOTIDE SEQUENCE [LARGE SCALE GENOMIC DNA]</scope>
</reference>
<keyword evidence="1" id="KW-0493">Microtubule</keyword>
<dbReference type="GO" id="GO:0007018">
    <property type="term" value="P:microtubule-based movement"/>
    <property type="evidence" value="ECO:0007669"/>
    <property type="project" value="InterPro"/>
</dbReference>
<evidence type="ECO:0000313" key="10">
    <source>
        <dbReference type="EnsemblPlants" id="OGLUM04G13440.1"/>
    </source>
</evidence>
<keyword evidence="2" id="KW-0547">Nucleotide-binding</keyword>
<evidence type="ECO:0000259" key="9">
    <source>
        <dbReference type="PROSITE" id="PS50067"/>
    </source>
</evidence>
<organism evidence="10">
    <name type="scientific">Oryza glumipatula</name>
    <dbReference type="NCBI Taxonomy" id="40148"/>
    <lineage>
        <taxon>Eukaryota</taxon>
        <taxon>Viridiplantae</taxon>
        <taxon>Streptophyta</taxon>
        <taxon>Embryophyta</taxon>
        <taxon>Tracheophyta</taxon>
        <taxon>Spermatophyta</taxon>
        <taxon>Magnoliopsida</taxon>
        <taxon>Liliopsida</taxon>
        <taxon>Poales</taxon>
        <taxon>Poaceae</taxon>
        <taxon>BOP clade</taxon>
        <taxon>Oryzoideae</taxon>
        <taxon>Oryzeae</taxon>
        <taxon>Oryzinae</taxon>
        <taxon>Oryza</taxon>
    </lineage>
</organism>